<dbReference type="Proteomes" id="UP001578633">
    <property type="component" value="Chromosome 3"/>
</dbReference>
<comment type="cofactor">
    <cofactor evidence="1">
        <name>heme</name>
        <dbReference type="ChEBI" id="CHEBI:30413"/>
    </cofactor>
</comment>
<accession>A0ABR3UMP9</accession>
<evidence type="ECO:0000256" key="6">
    <source>
        <dbReference type="ARBA" id="ARBA00023004"/>
    </source>
</evidence>
<dbReference type="PRINTS" id="PR00385">
    <property type="entry name" value="P450"/>
</dbReference>
<dbReference type="PRINTS" id="PR00463">
    <property type="entry name" value="EP450I"/>
</dbReference>
<comment type="similarity">
    <text evidence="2">Belongs to the cytochrome P450 family.</text>
</comment>
<dbReference type="CDD" id="cd11061">
    <property type="entry name" value="CYP67-like"/>
    <property type="match status" value="1"/>
</dbReference>
<keyword evidence="6" id="KW-0408">Iron</keyword>
<dbReference type="GeneID" id="96084243"/>
<dbReference type="InterPro" id="IPR012677">
    <property type="entry name" value="Nucleotide-bd_a/b_plait_sf"/>
</dbReference>
<keyword evidence="4" id="KW-0479">Metal-binding</keyword>
<reference evidence="8 9" key="1">
    <citation type="submission" date="2024-09" db="EMBL/GenBank/DDBJ databases">
        <title>T2T genomes of carrot and Alternaria dauci and their utility for understanding host-pathogen interaction during carrot leaf blight disease.</title>
        <authorList>
            <person name="Liu W."/>
            <person name="Xu S."/>
            <person name="Ou C."/>
            <person name="Liu X."/>
            <person name="Zhuang F."/>
            <person name="Deng X.W."/>
        </authorList>
    </citation>
    <scope>NUCLEOTIDE SEQUENCE [LARGE SCALE GENOMIC DNA]</scope>
    <source>
        <strain evidence="8 9">A2016</strain>
    </source>
</reference>
<dbReference type="PANTHER" id="PTHR24305">
    <property type="entry name" value="CYTOCHROME P450"/>
    <property type="match status" value="1"/>
</dbReference>
<sequence>MAFLFLLASIFGALLLYIFGVIIYRLTFHPLASYPGPFLAKITDIYLAYYAYKGSRHLAFHRAHEQYGPYVRLGPNLLSVNTATGLKTIYGFRSNVKKASFYHAFPSTPKAVSVHSAVDKMQHARKRRVMSHAFSDSAIKSLEKYILANVRVGCELLGRKSNSNNWSAEKSLSDEKDGGWNDAWNAAHWCEWLVFDIMGDLVFGKAFGMLESPVNRFATQLVGNAAHRHLICGTHLTIHNWHLDKLFFRKIAGQRAQYMQYSKGQAMERTKLGVDVDRKDFFYYLLNAKDPETGKGFSMDELWGESNLLIIAGSDTTSTAMSGAFFYLAHNPTAMQKVCREIREAFTDVEEIVTGPKLSGCSFLRACIDETMRMTPPVAGALPREVLSGGMDIDGHHIPAGVDVGVPIYAIHHNADYFPQPFDFIPERWLSDPSANPLHNSLQAAQSAYNPFSIGPRGCIGKGLAYVELTVTIARVLFLYDLSREEIVQTPSRGPEIALTDARASSTSVGSSTGVALLKIPKRWARSDIEQLLLSKGCTIKRLQLRIDRFSFQNDTKCFVELGSEAEATKVTEELNRATEEHPTMVVKPLKADFDWKKVGQQKAKPFGPRYFYDEGTAAYDAIRPLLERRRIILSVMTPGWSPNTRISVARSNAEAIIERYFGKYGIESISDISVFYGDKKIKPRMLCTIDFKTKEGAENAVNDHHETQIEGRLTQLTHSEPAAWRLHQIQKVAGPEALKTLQESGVVPEGKEIYEDKFVNSLPKK</sequence>
<dbReference type="InterPro" id="IPR036396">
    <property type="entry name" value="Cyt_P450_sf"/>
</dbReference>
<evidence type="ECO:0000256" key="4">
    <source>
        <dbReference type="ARBA" id="ARBA00022723"/>
    </source>
</evidence>
<keyword evidence="3" id="KW-0349">Heme</keyword>
<dbReference type="Pfam" id="PF00067">
    <property type="entry name" value="p450"/>
    <property type="match status" value="1"/>
</dbReference>
<proteinExistence type="inferred from homology"/>
<dbReference type="InterPro" id="IPR050121">
    <property type="entry name" value="Cytochrome_P450_monoxygenase"/>
</dbReference>
<evidence type="ECO:0000313" key="9">
    <source>
        <dbReference type="Proteomes" id="UP001578633"/>
    </source>
</evidence>
<comment type="caution">
    <text evidence="8">The sequence shown here is derived from an EMBL/GenBank/DDBJ whole genome shotgun (WGS) entry which is preliminary data.</text>
</comment>
<gene>
    <name evidence="8" type="ORF">ACET3X_003921</name>
</gene>
<dbReference type="Gene3D" id="1.10.630.10">
    <property type="entry name" value="Cytochrome P450"/>
    <property type="match status" value="1"/>
</dbReference>
<evidence type="ECO:0000256" key="5">
    <source>
        <dbReference type="ARBA" id="ARBA00023002"/>
    </source>
</evidence>
<keyword evidence="9" id="KW-1185">Reference proteome</keyword>
<dbReference type="SUPFAM" id="SSF54928">
    <property type="entry name" value="RNA-binding domain, RBD"/>
    <property type="match status" value="1"/>
</dbReference>
<dbReference type="InterPro" id="IPR035979">
    <property type="entry name" value="RBD_domain_sf"/>
</dbReference>
<dbReference type="PROSITE" id="PS00086">
    <property type="entry name" value="CYTOCHROME_P450"/>
    <property type="match status" value="1"/>
</dbReference>
<dbReference type="Gene3D" id="3.30.70.330">
    <property type="match status" value="1"/>
</dbReference>
<evidence type="ECO:0000256" key="2">
    <source>
        <dbReference type="ARBA" id="ARBA00010617"/>
    </source>
</evidence>
<evidence type="ECO:0008006" key="10">
    <source>
        <dbReference type="Google" id="ProtNLM"/>
    </source>
</evidence>
<evidence type="ECO:0000256" key="3">
    <source>
        <dbReference type="ARBA" id="ARBA00022617"/>
    </source>
</evidence>
<evidence type="ECO:0000313" key="8">
    <source>
        <dbReference type="EMBL" id="KAL1797315.1"/>
    </source>
</evidence>
<evidence type="ECO:0000256" key="7">
    <source>
        <dbReference type="ARBA" id="ARBA00023033"/>
    </source>
</evidence>
<name>A0ABR3UMP9_9PLEO</name>
<dbReference type="InterPro" id="IPR002401">
    <property type="entry name" value="Cyt_P450_E_grp-I"/>
</dbReference>
<evidence type="ECO:0000256" key="1">
    <source>
        <dbReference type="ARBA" id="ARBA00001971"/>
    </source>
</evidence>
<keyword evidence="5" id="KW-0560">Oxidoreductase</keyword>
<keyword evidence="7" id="KW-0503">Monooxygenase</keyword>
<dbReference type="InterPro" id="IPR001128">
    <property type="entry name" value="Cyt_P450"/>
</dbReference>
<organism evidence="8 9">
    <name type="scientific">Alternaria dauci</name>
    <dbReference type="NCBI Taxonomy" id="48095"/>
    <lineage>
        <taxon>Eukaryota</taxon>
        <taxon>Fungi</taxon>
        <taxon>Dikarya</taxon>
        <taxon>Ascomycota</taxon>
        <taxon>Pezizomycotina</taxon>
        <taxon>Dothideomycetes</taxon>
        <taxon>Pleosporomycetidae</taxon>
        <taxon>Pleosporales</taxon>
        <taxon>Pleosporineae</taxon>
        <taxon>Pleosporaceae</taxon>
        <taxon>Alternaria</taxon>
        <taxon>Alternaria sect. Porri</taxon>
    </lineage>
</organism>
<protein>
    <recommendedName>
        <fullName evidence="10">Cytochrome P450</fullName>
    </recommendedName>
</protein>
<dbReference type="RefSeq" id="XP_069307899.1">
    <property type="nucleotide sequence ID" value="XM_069450069.1"/>
</dbReference>
<dbReference type="InterPro" id="IPR017972">
    <property type="entry name" value="Cyt_P450_CS"/>
</dbReference>
<dbReference type="PANTHER" id="PTHR24305:SF237">
    <property type="entry name" value="CYTOCHROME P450 MONOOXYGENASE ATNE-RELATED"/>
    <property type="match status" value="1"/>
</dbReference>
<dbReference type="EMBL" id="JBHGVX010000003">
    <property type="protein sequence ID" value="KAL1797315.1"/>
    <property type="molecule type" value="Genomic_DNA"/>
</dbReference>
<dbReference type="SUPFAM" id="SSF48264">
    <property type="entry name" value="Cytochrome P450"/>
    <property type="match status" value="1"/>
</dbReference>